<evidence type="ECO:0000313" key="1">
    <source>
        <dbReference type="EMBL" id="PWK18575.1"/>
    </source>
</evidence>
<dbReference type="OrthoDB" id="47198at2"/>
<protein>
    <submittedName>
        <fullName evidence="1">Uncharacterized protein</fullName>
    </submittedName>
</protein>
<proteinExistence type="predicted"/>
<accession>A0A316DKY8</accession>
<comment type="caution">
    <text evidence="1">The sequence shown here is derived from an EMBL/GenBank/DDBJ whole genome shotgun (WGS) entry which is preliminary data.</text>
</comment>
<keyword evidence="2" id="KW-1185">Reference proteome</keyword>
<dbReference type="Proteomes" id="UP000245430">
    <property type="component" value="Unassembled WGS sequence"/>
</dbReference>
<dbReference type="AlphaFoldDB" id="A0A316DKY8"/>
<sequence length="68" mass="7841">MAKYYVNKNSQANGDHEVHKIGCSFMPEDQNRDYLGDFNNCKDAVNKAKKYYSKVNGCYYCSKDCHTS</sequence>
<dbReference type="RefSeq" id="WP_109682395.1">
    <property type="nucleotide sequence ID" value="NZ_QGGP01000004.1"/>
</dbReference>
<gene>
    <name evidence="1" type="ORF">LX78_01882</name>
</gene>
<name>A0A316DKY8_9FLAO</name>
<reference evidence="1 2" key="1">
    <citation type="submission" date="2018-05" db="EMBL/GenBank/DDBJ databases">
        <title>Genomic Encyclopedia of Archaeal and Bacterial Type Strains, Phase II (KMG-II): from individual species to whole genera.</title>
        <authorList>
            <person name="Goeker M."/>
        </authorList>
    </citation>
    <scope>NUCLEOTIDE SEQUENCE [LARGE SCALE GENOMIC DNA]</scope>
    <source>
        <strain evidence="1 2">DSM 22637</strain>
    </source>
</reference>
<organism evidence="1 2">
    <name type="scientific">Xanthomarina spongicola</name>
    <dbReference type="NCBI Taxonomy" id="570520"/>
    <lineage>
        <taxon>Bacteria</taxon>
        <taxon>Pseudomonadati</taxon>
        <taxon>Bacteroidota</taxon>
        <taxon>Flavobacteriia</taxon>
        <taxon>Flavobacteriales</taxon>
        <taxon>Flavobacteriaceae</taxon>
        <taxon>Xanthomarina</taxon>
    </lineage>
</organism>
<evidence type="ECO:0000313" key="2">
    <source>
        <dbReference type="Proteomes" id="UP000245430"/>
    </source>
</evidence>
<dbReference type="EMBL" id="QGGP01000004">
    <property type="protein sequence ID" value="PWK18575.1"/>
    <property type="molecule type" value="Genomic_DNA"/>
</dbReference>